<dbReference type="RefSeq" id="WP_052335897.1">
    <property type="nucleotide sequence ID" value="NZ_LCUA01000015.1"/>
</dbReference>
<feature type="transmembrane region" description="Helical" evidence="6">
    <location>
        <begin position="315"/>
        <end position="346"/>
    </location>
</feature>
<dbReference type="EMBL" id="LNYP01000012">
    <property type="protein sequence ID" value="KTD39779.1"/>
    <property type="molecule type" value="Genomic_DNA"/>
</dbReference>
<keyword evidence="4 6" id="KW-1133">Transmembrane helix</keyword>
<dbReference type="PANTHER" id="PTHR30619">
    <property type="entry name" value="DNA INTERNALIZATION/COMPETENCE PROTEIN COMEC/REC2"/>
    <property type="match status" value="1"/>
</dbReference>
<dbReference type="NCBIfam" id="TIGR00360">
    <property type="entry name" value="ComEC_N-term"/>
    <property type="match status" value="1"/>
</dbReference>
<dbReference type="PANTHER" id="PTHR30619:SF1">
    <property type="entry name" value="RECOMBINATION PROTEIN 2"/>
    <property type="match status" value="1"/>
</dbReference>
<feature type="transmembrane region" description="Helical" evidence="6">
    <location>
        <begin position="39"/>
        <end position="58"/>
    </location>
</feature>
<evidence type="ECO:0000256" key="4">
    <source>
        <dbReference type="ARBA" id="ARBA00022989"/>
    </source>
</evidence>
<dbReference type="SUPFAM" id="SSF56281">
    <property type="entry name" value="Metallo-hydrolase/oxidoreductase"/>
    <property type="match status" value="1"/>
</dbReference>
<feature type="transmembrane region" description="Helical" evidence="6">
    <location>
        <begin position="421"/>
        <end position="444"/>
    </location>
</feature>
<evidence type="ECO:0000313" key="8">
    <source>
        <dbReference type="EMBL" id="KTD39779.1"/>
    </source>
</evidence>
<feature type="transmembrane region" description="Helical" evidence="6">
    <location>
        <begin position="225"/>
        <end position="245"/>
    </location>
</feature>
<evidence type="ECO:0000259" key="7">
    <source>
        <dbReference type="SMART" id="SM00849"/>
    </source>
</evidence>
<dbReference type="NCBIfam" id="TIGR00361">
    <property type="entry name" value="ComEC_Rec2"/>
    <property type="match status" value="1"/>
</dbReference>
<dbReference type="Pfam" id="PF03772">
    <property type="entry name" value="Competence"/>
    <property type="match status" value="1"/>
</dbReference>
<dbReference type="InterPro" id="IPR004797">
    <property type="entry name" value="Competence_ComEC/Rec2"/>
</dbReference>
<evidence type="ECO:0000256" key="1">
    <source>
        <dbReference type="ARBA" id="ARBA00004651"/>
    </source>
</evidence>
<evidence type="ECO:0000256" key="6">
    <source>
        <dbReference type="SAM" id="Phobius"/>
    </source>
</evidence>
<dbReference type="AlphaFoldDB" id="A0A0W0X5A7"/>
<accession>A0A0W0X5A7</accession>
<keyword evidence="2" id="KW-1003">Cell membrane</keyword>
<proteinExistence type="predicted"/>
<dbReference type="Pfam" id="PF13567">
    <property type="entry name" value="DUF4131"/>
    <property type="match status" value="1"/>
</dbReference>
<dbReference type="Proteomes" id="UP000054858">
    <property type="component" value="Unassembled WGS sequence"/>
</dbReference>
<sequence length="737" mass="83199">MHMEILCFFAGTAFFYTKHVFLLLFLLAVFFFRPRARASLVIWFFAAFGWATIHQWWIADWGMPNEEIIKNALLQGYIASIPTRTTTKIQFQFHAERLNNKSVKAMLLLTCYDHCPELHAGQYWQLTAKLKKPHNIGNPGAFDYLGWLNTRHISWTGSVQRGSFHPLSIQHNAYPLLALRERLALLLAQVDSNEKTLGVLQALTLGVTNYIDKGEWDLFRRTGTIHLMVISGAHIGLVAGMMYMLTRWLWCRCSRLCIYFAAQKAASIMALFMALLYALLAGMGVPAQRALIVCFFMLLRYLCNQRFSAWQAWRYSLFTVLVCEPHSVLMPGFYLSFLAVAILLSVNQRLSYTGLKKMVVMQAACLFGLMPLTLFWFSYGAVNGLIANLVAVPWVSFVVIPLSLLTLVLGQWLIFPGLVELLNFAIHGLLYFLQWIDAFAVVNLNVPFTKVYSPLACMAVIIILVFFPYSRLFPAVLILIMAGLFPAYETIKAQEVRMDVLDVGQGLSVLVRTAHHALIYDTGVKFYRGTDMGKLAIMPYLDTLGIKQVDKIVISHPDLDHRGGLPSLEEKYSRTELIVDDPSYYGRGSSCHDHPGWVWDGISFRFFAIKKDLKGKNNHSCVLQVRAPGGQFLLTGDIETLAERYLTQTYGQELASTVLLIPHHGSKTSSSPSFIKQVAPRYAMASYGFDNRYHFPHTQAMAAYKAQHIAVFNTVDCGMISIKFEKGGASPPFCFHS</sequence>
<dbReference type="InterPro" id="IPR036866">
    <property type="entry name" value="RibonucZ/Hydroxyglut_hydro"/>
</dbReference>
<organism evidence="8 9">
    <name type="scientific">Legionella oakridgensis</name>
    <dbReference type="NCBI Taxonomy" id="29423"/>
    <lineage>
        <taxon>Bacteria</taxon>
        <taxon>Pseudomonadati</taxon>
        <taxon>Pseudomonadota</taxon>
        <taxon>Gammaproteobacteria</taxon>
        <taxon>Legionellales</taxon>
        <taxon>Legionellaceae</taxon>
        <taxon>Legionella</taxon>
    </lineage>
</organism>
<dbReference type="InterPro" id="IPR052159">
    <property type="entry name" value="Competence_DNA_uptake"/>
</dbReference>
<feature type="transmembrane region" description="Helical" evidence="6">
    <location>
        <begin position="286"/>
        <end position="303"/>
    </location>
</feature>
<dbReference type="GO" id="GO:0005886">
    <property type="term" value="C:plasma membrane"/>
    <property type="evidence" value="ECO:0007669"/>
    <property type="project" value="UniProtKB-SubCell"/>
</dbReference>
<protein>
    <submittedName>
        <fullName evidence="8">DNA uptake/competence protein ComA</fullName>
    </submittedName>
</protein>
<dbReference type="PATRIC" id="fig|29423.5.peg.829"/>
<comment type="subcellular location">
    <subcellularLocation>
        <location evidence="1">Cell membrane</location>
        <topology evidence="1">Multi-pass membrane protein</topology>
    </subcellularLocation>
</comment>
<dbReference type="InterPro" id="IPR025405">
    <property type="entry name" value="DUF4131"/>
</dbReference>
<feature type="transmembrane region" description="Helical" evidence="6">
    <location>
        <begin position="358"/>
        <end position="377"/>
    </location>
</feature>
<dbReference type="GO" id="GO:0030420">
    <property type="term" value="P:establishment of competence for transformation"/>
    <property type="evidence" value="ECO:0007669"/>
    <property type="project" value="InterPro"/>
</dbReference>
<evidence type="ECO:0000256" key="2">
    <source>
        <dbReference type="ARBA" id="ARBA00022475"/>
    </source>
</evidence>
<feature type="transmembrane region" description="Helical" evidence="6">
    <location>
        <begin position="257"/>
        <end position="280"/>
    </location>
</feature>
<comment type="caution">
    <text evidence="8">The sequence shown here is derived from an EMBL/GenBank/DDBJ whole genome shotgun (WGS) entry which is preliminary data.</text>
</comment>
<dbReference type="InterPro" id="IPR004477">
    <property type="entry name" value="ComEC_N"/>
</dbReference>
<keyword evidence="5 6" id="KW-0472">Membrane</keyword>
<feature type="transmembrane region" description="Helical" evidence="6">
    <location>
        <begin position="389"/>
        <end position="415"/>
    </location>
</feature>
<evidence type="ECO:0000256" key="3">
    <source>
        <dbReference type="ARBA" id="ARBA00022692"/>
    </source>
</evidence>
<feature type="transmembrane region" description="Helical" evidence="6">
    <location>
        <begin position="451"/>
        <end position="467"/>
    </location>
</feature>
<dbReference type="CDD" id="cd07731">
    <property type="entry name" value="ComA-like_MBL-fold"/>
    <property type="match status" value="1"/>
</dbReference>
<dbReference type="SMART" id="SM00849">
    <property type="entry name" value="Lactamase_B"/>
    <property type="match status" value="1"/>
</dbReference>
<feature type="domain" description="Metallo-beta-lactamase" evidence="7">
    <location>
        <begin position="505"/>
        <end position="689"/>
    </location>
</feature>
<evidence type="ECO:0000313" key="9">
    <source>
        <dbReference type="Proteomes" id="UP000054858"/>
    </source>
</evidence>
<evidence type="ECO:0000256" key="5">
    <source>
        <dbReference type="ARBA" id="ARBA00023136"/>
    </source>
</evidence>
<name>A0A0W0X5A7_9GAMM</name>
<dbReference type="Gene3D" id="3.60.15.10">
    <property type="entry name" value="Ribonuclease Z/Hydroxyacylglutathione hydrolase-like"/>
    <property type="match status" value="1"/>
</dbReference>
<gene>
    <name evidence="8" type="primary">comA</name>
    <name evidence="8" type="ORF">Loak_0795</name>
</gene>
<keyword evidence="3 6" id="KW-0812">Transmembrane</keyword>
<dbReference type="Pfam" id="PF00753">
    <property type="entry name" value="Lactamase_B"/>
    <property type="match status" value="1"/>
</dbReference>
<dbReference type="InterPro" id="IPR035681">
    <property type="entry name" value="ComA-like_MBL"/>
</dbReference>
<reference evidence="8 9" key="1">
    <citation type="submission" date="2015-11" db="EMBL/GenBank/DDBJ databases">
        <title>Genomic analysis of 38 Legionella species identifies large and diverse effector repertoires.</title>
        <authorList>
            <person name="Burstein D."/>
            <person name="Amaro F."/>
            <person name="Zusman T."/>
            <person name="Lifshitz Z."/>
            <person name="Cohen O."/>
            <person name="Gilbert J.A."/>
            <person name="Pupko T."/>
            <person name="Shuman H.A."/>
            <person name="Segal G."/>
        </authorList>
    </citation>
    <scope>NUCLEOTIDE SEQUENCE [LARGE SCALE GENOMIC DNA]</scope>
    <source>
        <strain evidence="8 9">Oak Ridge-10</strain>
    </source>
</reference>
<feature type="transmembrane region" description="Helical" evidence="6">
    <location>
        <begin position="13"/>
        <end position="32"/>
    </location>
</feature>
<dbReference type="InterPro" id="IPR001279">
    <property type="entry name" value="Metallo-B-lactamas"/>
</dbReference>